<dbReference type="InterPro" id="IPR018531">
    <property type="entry name" value="DUF1993"/>
</dbReference>
<evidence type="ECO:0000313" key="1">
    <source>
        <dbReference type="EMBL" id="MEA9357453.1"/>
    </source>
</evidence>
<evidence type="ECO:0000313" key="2">
    <source>
        <dbReference type="Proteomes" id="UP001302274"/>
    </source>
</evidence>
<gene>
    <name evidence="1" type="ORF">SHI21_14595</name>
</gene>
<organism evidence="1 2">
    <name type="scientific">Bacteriovorax antarcticus</name>
    <dbReference type="NCBI Taxonomy" id="3088717"/>
    <lineage>
        <taxon>Bacteria</taxon>
        <taxon>Pseudomonadati</taxon>
        <taxon>Bdellovibrionota</taxon>
        <taxon>Bacteriovoracia</taxon>
        <taxon>Bacteriovoracales</taxon>
        <taxon>Bacteriovoracaceae</taxon>
        <taxon>Bacteriovorax</taxon>
    </lineage>
</organism>
<dbReference type="EMBL" id="JAYGJQ010000002">
    <property type="protein sequence ID" value="MEA9357453.1"/>
    <property type="molecule type" value="Genomic_DNA"/>
</dbReference>
<dbReference type="Pfam" id="PF09351">
    <property type="entry name" value="DUF1993"/>
    <property type="match status" value="1"/>
</dbReference>
<comment type="caution">
    <text evidence="1">The sequence shown here is derived from an EMBL/GenBank/DDBJ whole genome shotgun (WGS) entry which is preliminary data.</text>
</comment>
<keyword evidence="2" id="KW-1185">Reference proteome</keyword>
<dbReference type="InterPro" id="IPR034660">
    <property type="entry name" value="DinB/YfiT-like"/>
</dbReference>
<proteinExistence type="predicted"/>
<reference evidence="1 2" key="1">
    <citation type="submission" date="2023-11" db="EMBL/GenBank/DDBJ databases">
        <title>A Novel Polar Bacteriovorax (B. antarcticus) Isolated from the Biocrust in Antarctica.</title>
        <authorList>
            <person name="Mun W."/>
            <person name="Choi S.Y."/>
            <person name="Mitchell R.J."/>
        </authorList>
    </citation>
    <scope>NUCLEOTIDE SEQUENCE [LARGE SCALE GENOMIC DNA]</scope>
    <source>
        <strain evidence="1 2">PP10</strain>
    </source>
</reference>
<name>A0ABU5VWM2_9BACT</name>
<dbReference type="SUPFAM" id="SSF109854">
    <property type="entry name" value="DinB/YfiT-like putative metalloenzymes"/>
    <property type="match status" value="1"/>
</dbReference>
<dbReference type="PANTHER" id="PTHR36922">
    <property type="entry name" value="BLL2446 PROTEIN"/>
    <property type="match status" value="1"/>
</dbReference>
<sequence>MIYELTVTQFIKTLKNMDSFFEKAAGYADSKKFDVDVLLQSRLAPDQFNLIRQVQIACDTAKLGASRLTGKAAPSNDDSEKTLAEVKARIQSTIAYLESFKPEDYKNAATATITQPRWEGKTLTGNEYVIHHMIPNLYFHVTTAYAILRHNGVDVGKKDFLGAMPYKLP</sequence>
<dbReference type="Proteomes" id="UP001302274">
    <property type="component" value="Unassembled WGS sequence"/>
</dbReference>
<dbReference type="RefSeq" id="WP_323577465.1">
    <property type="nucleotide sequence ID" value="NZ_JAYGJQ010000002.1"/>
</dbReference>
<protein>
    <submittedName>
        <fullName evidence="1">DUF1993 domain-containing protein</fullName>
    </submittedName>
</protein>
<accession>A0ABU5VWM2</accession>
<dbReference type="PANTHER" id="PTHR36922:SF1">
    <property type="entry name" value="DUF1993 DOMAIN-CONTAINING PROTEIN"/>
    <property type="match status" value="1"/>
</dbReference>
<dbReference type="Gene3D" id="1.20.120.450">
    <property type="entry name" value="dinb family like domain"/>
    <property type="match status" value="1"/>
</dbReference>